<keyword evidence="1" id="KW-0472">Membrane</keyword>
<name>A0A318SF97_9BURK</name>
<dbReference type="Proteomes" id="UP000247540">
    <property type="component" value="Unassembled WGS sequence"/>
</dbReference>
<evidence type="ECO:0000313" key="3">
    <source>
        <dbReference type="Proteomes" id="UP000247540"/>
    </source>
</evidence>
<dbReference type="EMBL" id="QJTC01000018">
    <property type="protein sequence ID" value="PYE75908.1"/>
    <property type="molecule type" value="Genomic_DNA"/>
</dbReference>
<dbReference type="RefSeq" id="WP_055834910.1">
    <property type="nucleotide sequence ID" value="NZ_JAMOFZ010000018.1"/>
</dbReference>
<proteinExistence type="predicted"/>
<accession>A0A318SF97</accession>
<dbReference type="Pfam" id="PF11174">
    <property type="entry name" value="DUF2970"/>
    <property type="match status" value="1"/>
</dbReference>
<gene>
    <name evidence="2" type="ORF">DFQ15_11834</name>
</gene>
<dbReference type="OrthoDB" id="8657357at2"/>
<evidence type="ECO:0000313" key="2">
    <source>
        <dbReference type="EMBL" id="PYE75908.1"/>
    </source>
</evidence>
<dbReference type="AlphaFoldDB" id="A0A318SF97"/>
<evidence type="ECO:0008006" key="4">
    <source>
        <dbReference type="Google" id="ProtNLM"/>
    </source>
</evidence>
<evidence type="ECO:0000256" key="1">
    <source>
        <dbReference type="SAM" id="Phobius"/>
    </source>
</evidence>
<organism evidence="2 3">
    <name type="scientific">Xylophilus ampelinus</name>
    <dbReference type="NCBI Taxonomy" id="54067"/>
    <lineage>
        <taxon>Bacteria</taxon>
        <taxon>Pseudomonadati</taxon>
        <taxon>Pseudomonadota</taxon>
        <taxon>Betaproteobacteria</taxon>
        <taxon>Burkholderiales</taxon>
        <taxon>Xylophilus</taxon>
    </lineage>
</organism>
<keyword evidence="1" id="KW-0812">Transmembrane</keyword>
<reference evidence="2 3" key="1">
    <citation type="submission" date="2018-06" db="EMBL/GenBank/DDBJ databases">
        <title>Genomic Encyclopedia of Type Strains, Phase III (KMG-III): the genomes of soil and plant-associated and newly described type strains.</title>
        <authorList>
            <person name="Whitman W."/>
        </authorList>
    </citation>
    <scope>NUCLEOTIDE SEQUENCE [LARGE SCALE GENOMIC DNA]</scope>
    <source>
        <strain evidence="2 3">CECT 7646</strain>
    </source>
</reference>
<dbReference type="InterPro" id="IPR021344">
    <property type="entry name" value="DUF2970"/>
</dbReference>
<keyword evidence="3" id="KW-1185">Reference proteome</keyword>
<feature type="transmembrane region" description="Helical" evidence="1">
    <location>
        <begin position="39"/>
        <end position="63"/>
    </location>
</feature>
<keyword evidence="1" id="KW-1133">Transmembrane helix</keyword>
<protein>
    <recommendedName>
        <fullName evidence="4">DUF2970 family protein</fullName>
    </recommendedName>
</protein>
<comment type="caution">
    <text evidence="2">The sequence shown here is derived from an EMBL/GenBank/DDBJ whole genome shotgun (WGS) entry which is preliminary data.</text>
</comment>
<sequence length="64" mass="6947">MAAPQPRGSLLRTVRAVAWSFLGLRRGSGLEQDARLNPVHVMVVGLVAVFLFVLALAALVHWIV</sequence>